<dbReference type="EMBL" id="JANAVB010010600">
    <property type="protein sequence ID" value="KAJ6838701.1"/>
    <property type="molecule type" value="Genomic_DNA"/>
</dbReference>
<sequence length="166" mass="17872">MCLKEFCFCWSPPVEGEGSMDRRPQRQPSPKLKPAESLDPPKKTLGVNDSGVQGAATSPPQGGKPNGRHKPYTSPPPKDQTPKPYTSPPPKDQTPKPYTSPPPKESTPVVHPSSQMAYHDSSEEEALPKGGVPMNSSANVTGTTEVQQPPTKIEHESIAPTRTTQV</sequence>
<reference evidence="3" key="1">
    <citation type="journal article" date="2023" name="GigaByte">
        <title>Genome assembly of the bearded iris, Iris pallida Lam.</title>
        <authorList>
            <person name="Bruccoleri R.E."/>
            <person name="Oakeley E.J."/>
            <person name="Faust A.M.E."/>
            <person name="Altorfer M."/>
            <person name="Dessus-Babus S."/>
            <person name="Burckhardt D."/>
            <person name="Oertli M."/>
            <person name="Naumann U."/>
            <person name="Petersen F."/>
            <person name="Wong J."/>
        </authorList>
    </citation>
    <scope>NUCLEOTIDE SEQUENCE</scope>
    <source>
        <strain evidence="3">GSM-AAB239-AS_SAM_17_03QT</strain>
    </source>
</reference>
<gene>
    <name evidence="3" type="ORF">M6B38_318760</name>
    <name evidence="2" type="ORF">M6B38_379240</name>
</gene>
<evidence type="ECO:0000256" key="1">
    <source>
        <dbReference type="SAM" id="MobiDB-lite"/>
    </source>
</evidence>
<feature type="compositionally biased region" description="Polar residues" evidence="1">
    <location>
        <begin position="134"/>
        <end position="150"/>
    </location>
</feature>
<feature type="region of interest" description="Disordered" evidence="1">
    <location>
        <begin position="11"/>
        <end position="166"/>
    </location>
</feature>
<feature type="compositionally biased region" description="Basic and acidic residues" evidence="1">
    <location>
        <begin position="33"/>
        <end position="42"/>
    </location>
</feature>
<comment type="caution">
    <text evidence="3">The sequence shown here is derived from an EMBL/GenBank/DDBJ whole genome shotgun (WGS) entry which is preliminary data.</text>
</comment>
<feature type="compositionally biased region" description="Pro residues" evidence="1">
    <location>
        <begin position="73"/>
        <end position="105"/>
    </location>
</feature>
<evidence type="ECO:0000313" key="2">
    <source>
        <dbReference type="EMBL" id="KAJ6825332.1"/>
    </source>
</evidence>
<evidence type="ECO:0000313" key="3">
    <source>
        <dbReference type="EMBL" id="KAJ6838701.1"/>
    </source>
</evidence>
<organism evidence="3 4">
    <name type="scientific">Iris pallida</name>
    <name type="common">Sweet iris</name>
    <dbReference type="NCBI Taxonomy" id="29817"/>
    <lineage>
        <taxon>Eukaryota</taxon>
        <taxon>Viridiplantae</taxon>
        <taxon>Streptophyta</taxon>
        <taxon>Embryophyta</taxon>
        <taxon>Tracheophyta</taxon>
        <taxon>Spermatophyta</taxon>
        <taxon>Magnoliopsida</taxon>
        <taxon>Liliopsida</taxon>
        <taxon>Asparagales</taxon>
        <taxon>Iridaceae</taxon>
        <taxon>Iridoideae</taxon>
        <taxon>Irideae</taxon>
        <taxon>Iris</taxon>
    </lineage>
</organism>
<keyword evidence="4" id="KW-1185">Reference proteome</keyword>
<proteinExistence type="predicted"/>
<dbReference type="AlphaFoldDB" id="A0AAX6HDQ2"/>
<dbReference type="EMBL" id="JANAVB010021624">
    <property type="protein sequence ID" value="KAJ6825332.1"/>
    <property type="molecule type" value="Genomic_DNA"/>
</dbReference>
<protein>
    <submittedName>
        <fullName evidence="3">Basic proline-rich protein-like</fullName>
    </submittedName>
</protein>
<evidence type="ECO:0000313" key="4">
    <source>
        <dbReference type="Proteomes" id="UP001140949"/>
    </source>
</evidence>
<dbReference type="Proteomes" id="UP001140949">
    <property type="component" value="Unassembled WGS sequence"/>
</dbReference>
<name>A0AAX6HDQ2_IRIPA</name>
<reference evidence="3" key="2">
    <citation type="submission" date="2023-04" db="EMBL/GenBank/DDBJ databases">
        <authorList>
            <person name="Bruccoleri R.E."/>
            <person name="Oakeley E.J."/>
            <person name="Faust A.-M."/>
            <person name="Dessus-Babus S."/>
            <person name="Altorfer M."/>
            <person name="Burckhardt D."/>
            <person name="Oertli M."/>
            <person name="Naumann U."/>
            <person name="Petersen F."/>
            <person name="Wong J."/>
        </authorList>
    </citation>
    <scope>NUCLEOTIDE SEQUENCE</scope>
    <source>
        <strain evidence="3">GSM-AAB239-AS_SAM_17_03QT</strain>
        <tissue evidence="3">Leaf</tissue>
    </source>
</reference>
<accession>A0AAX6HDQ2</accession>